<dbReference type="AlphaFoldDB" id="A0A7W7YLT2"/>
<dbReference type="EMBL" id="JACHIF010000005">
    <property type="protein sequence ID" value="MBB5038392.1"/>
    <property type="molecule type" value="Genomic_DNA"/>
</dbReference>
<evidence type="ECO:0000313" key="2">
    <source>
        <dbReference type="EMBL" id="MBB5038392.1"/>
    </source>
</evidence>
<evidence type="ECO:0000313" key="3">
    <source>
        <dbReference type="Proteomes" id="UP000534294"/>
    </source>
</evidence>
<organism evidence="2 3">
    <name type="scientific">Prosthecobacter dejongeii</name>
    <dbReference type="NCBI Taxonomy" id="48465"/>
    <lineage>
        <taxon>Bacteria</taxon>
        <taxon>Pseudomonadati</taxon>
        <taxon>Verrucomicrobiota</taxon>
        <taxon>Verrucomicrobiia</taxon>
        <taxon>Verrucomicrobiales</taxon>
        <taxon>Verrucomicrobiaceae</taxon>
        <taxon>Prosthecobacter</taxon>
    </lineage>
</organism>
<dbReference type="Proteomes" id="UP000534294">
    <property type="component" value="Unassembled WGS sequence"/>
</dbReference>
<comment type="caution">
    <text evidence="2">The sequence shown here is derived from an EMBL/GenBank/DDBJ whole genome shotgun (WGS) entry which is preliminary data.</text>
</comment>
<dbReference type="NCBIfam" id="TIGR02595">
    <property type="entry name" value="PEP_CTERM"/>
    <property type="match status" value="1"/>
</dbReference>
<gene>
    <name evidence="2" type="ORF">HNQ64_002655</name>
</gene>
<keyword evidence="3" id="KW-1185">Reference proteome</keyword>
<name>A0A7W7YLT2_9BACT</name>
<dbReference type="InterPro" id="IPR013424">
    <property type="entry name" value="Ice-binding_C"/>
</dbReference>
<keyword evidence="1" id="KW-0732">Signal</keyword>
<proteinExistence type="predicted"/>
<reference evidence="2 3" key="1">
    <citation type="submission" date="2020-08" db="EMBL/GenBank/DDBJ databases">
        <title>Genomic Encyclopedia of Type Strains, Phase IV (KMG-IV): sequencing the most valuable type-strain genomes for metagenomic binning, comparative biology and taxonomic classification.</title>
        <authorList>
            <person name="Goeker M."/>
        </authorList>
    </citation>
    <scope>NUCLEOTIDE SEQUENCE [LARGE SCALE GENOMIC DNA]</scope>
    <source>
        <strain evidence="2 3">DSM 12251</strain>
    </source>
</reference>
<feature type="chain" id="PRO_5031160647" description="PEP-CTERM protein-sorting domain-containing protein" evidence="1">
    <location>
        <begin position="16"/>
        <end position="322"/>
    </location>
</feature>
<sequence>MFARFLFLLGSFCTAGFGSVTLQQADSFWKFDGGASGAASNAQIVDFTGNHTAINATRLSWNTAVPAVSPGGGAPQDTLGRALSFDPYVTVAGAGTTDDTTAAATFQVANGAVSGSFSVLTRAMWDGPVLGEAGVTANDVPGNYWLLNNGLGGNGIGFLFGLLGNADGQTARLAYYTSSGGSFGGTRSLTSTLAITKGVWYDIGMVVDMGDGNAATLVDNSVTFYLHGPGGLQMQTVTGIYISDVTTAAPSTTLTVGSESTGLGASNQRKSFDGSLDYLAMFDVGMTQADVQAIFAAPEPSRALLLGLGVVGLLLRRRRVEV</sequence>
<dbReference type="InterPro" id="IPR013320">
    <property type="entry name" value="ConA-like_dom_sf"/>
</dbReference>
<protein>
    <recommendedName>
        <fullName evidence="4">PEP-CTERM protein-sorting domain-containing protein</fullName>
    </recommendedName>
</protein>
<dbReference type="Gene3D" id="2.60.120.200">
    <property type="match status" value="1"/>
</dbReference>
<evidence type="ECO:0000256" key="1">
    <source>
        <dbReference type="SAM" id="SignalP"/>
    </source>
</evidence>
<dbReference type="RefSeq" id="WP_184209176.1">
    <property type="nucleotide sequence ID" value="NZ_JACHIF010000005.1"/>
</dbReference>
<evidence type="ECO:0008006" key="4">
    <source>
        <dbReference type="Google" id="ProtNLM"/>
    </source>
</evidence>
<dbReference type="SUPFAM" id="SSF49899">
    <property type="entry name" value="Concanavalin A-like lectins/glucanases"/>
    <property type="match status" value="1"/>
</dbReference>
<feature type="signal peptide" evidence="1">
    <location>
        <begin position="1"/>
        <end position="15"/>
    </location>
</feature>
<accession>A0A7W7YLT2</accession>